<dbReference type="GO" id="GO:0004497">
    <property type="term" value="F:monooxygenase activity"/>
    <property type="evidence" value="ECO:0007669"/>
    <property type="project" value="UniProtKB-KW"/>
</dbReference>
<dbReference type="SUPFAM" id="SSF48264">
    <property type="entry name" value="Cytochrome P450"/>
    <property type="match status" value="1"/>
</dbReference>
<name>A0A1M2VTP7_TRAPU</name>
<feature type="binding site" description="axial binding residue" evidence="6">
    <location>
        <position position="483"/>
    </location>
    <ligand>
        <name>heme</name>
        <dbReference type="ChEBI" id="CHEBI:30413"/>
    </ligand>
    <ligandPart>
        <name>Fe</name>
        <dbReference type="ChEBI" id="CHEBI:18248"/>
    </ligandPart>
</feature>
<dbReference type="OrthoDB" id="6692864at2759"/>
<evidence type="ECO:0000256" key="5">
    <source>
        <dbReference type="ARBA" id="ARBA00023004"/>
    </source>
</evidence>
<feature type="transmembrane region" description="Helical" evidence="8">
    <location>
        <begin position="88"/>
        <end position="107"/>
    </location>
</feature>
<keyword evidence="8" id="KW-0472">Membrane</keyword>
<keyword evidence="8" id="KW-1133">Transmembrane helix</keyword>
<keyword evidence="10" id="KW-1185">Reference proteome</keyword>
<dbReference type="EMBL" id="MNAD01000703">
    <property type="protein sequence ID" value="OJT10975.1"/>
    <property type="molecule type" value="Genomic_DNA"/>
</dbReference>
<comment type="cofactor">
    <cofactor evidence="1 6">
        <name>heme</name>
        <dbReference type="ChEBI" id="CHEBI:30413"/>
    </cofactor>
</comment>
<sequence length="550" mass="61554">MASGIFEEHALLPIAILAGAATCLASKGHDIRGDYAALAFILTSFSMHIAFRIILESPLLVTLAVCAAYGVTVLSITVAYRLSPWHPLAAYPGPLVAKVTGLWLSYISFSGKRYQILDDLHARYGPFLRVGPGCLSINSPSATSLYLHTEKSEAYRLPKHNGAVALFFKQDTSSLHRERRRVWSEFFTRSSIAGLIPQLERRTWELVQCLERRQGASQNKTINLPQAMYHWSHDFMGDMVFGGCSTFELMRDGDPQGIIHTGKMATAMMDSLGQTPWLLDILWHMPFTKKMHLMDDLATHMMTNRVKSKDLPEYRDLSSYLIAAGIPQHELETDAVVAIIGGSDNTSITVSIAIYFLLAHREYYNRLYAELVQTFPDPMASVHLDELTTLPFLNGVINETLRLASPYFNPRVVPAGGTLVDGQFIPEKTVVALAAHSQQLSEENFYPAPKNFHPERWLPDGLGPETVTNKAILASFSYGPHHCIGKVLAYHQMRFALARILLAFDIEFAPDFDIPGFYDGILNMRTMFLEKELRVQVRRRPGVDLAKVPV</sequence>
<evidence type="ECO:0000256" key="8">
    <source>
        <dbReference type="SAM" id="Phobius"/>
    </source>
</evidence>
<proteinExistence type="inferred from homology"/>
<dbReference type="Pfam" id="PF00067">
    <property type="entry name" value="p450"/>
    <property type="match status" value="1"/>
</dbReference>
<gene>
    <name evidence="9" type="ORF">TRAPUB_12514</name>
</gene>
<reference evidence="9 10" key="1">
    <citation type="submission" date="2016-10" db="EMBL/GenBank/DDBJ databases">
        <title>Genome sequence of the basidiomycete white-rot fungus Trametes pubescens.</title>
        <authorList>
            <person name="Makela M.R."/>
            <person name="Granchi Z."/>
            <person name="Peng M."/>
            <person name="De Vries R.P."/>
            <person name="Grigoriev I."/>
            <person name="Riley R."/>
            <person name="Hilden K."/>
        </authorList>
    </citation>
    <scope>NUCLEOTIDE SEQUENCE [LARGE SCALE GENOMIC DNA]</scope>
    <source>
        <strain evidence="9 10">FBCC735</strain>
    </source>
</reference>
<dbReference type="GO" id="GO:0016705">
    <property type="term" value="F:oxidoreductase activity, acting on paired donors, with incorporation or reduction of molecular oxygen"/>
    <property type="evidence" value="ECO:0007669"/>
    <property type="project" value="InterPro"/>
</dbReference>
<dbReference type="InterPro" id="IPR017972">
    <property type="entry name" value="Cyt_P450_CS"/>
</dbReference>
<evidence type="ECO:0000313" key="10">
    <source>
        <dbReference type="Proteomes" id="UP000184267"/>
    </source>
</evidence>
<keyword evidence="8" id="KW-0812">Transmembrane</keyword>
<dbReference type="PANTHER" id="PTHR24305:SF108">
    <property type="entry name" value="P450, PUTATIVE (EUROFUNG)-RELATED"/>
    <property type="match status" value="1"/>
</dbReference>
<dbReference type="InterPro" id="IPR036396">
    <property type="entry name" value="Cyt_P450_sf"/>
</dbReference>
<comment type="similarity">
    <text evidence="3 7">Belongs to the cytochrome P450 family.</text>
</comment>
<evidence type="ECO:0000256" key="1">
    <source>
        <dbReference type="ARBA" id="ARBA00001971"/>
    </source>
</evidence>
<accession>A0A1M2VTP7</accession>
<keyword evidence="5 6" id="KW-0408">Iron</keyword>
<feature type="transmembrane region" description="Helical" evidence="8">
    <location>
        <begin position="35"/>
        <end position="55"/>
    </location>
</feature>
<dbReference type="Proteomes" id="UP000184267">
    <property type="component" value="Unassembled WGS sequence"/>
</dbReference>
<evidence type="ECO:0000256" key="2">
    <source>
        <dbReference type="ARBA" id="ARBA00005179"/>
    </source>
</evidence>
<dbReference type="GO" id="GO:0020037">
    <property type="term" value="F:heme binding"/>
    <property type="evidence" value="ECO:0007669"/>
    <property type="project" value="InterPro"/>
</dbReference>
<dbReference type="InterPro" id="IPR050121">
    <property type="entry name" value="Cytochrome_P450_monoxygenase"/>
</dbReference>
<feature type="transmembrane region" description="Helical" evidence="8">
    <location>
        <begin position="60"/>
        <end position="82"/>
    </location>
</feature>
<dbReference type="PANTHER" id="PTHR24305">
    <property type="entry name" value="CYTOCHROME P450"/>
    <property type="match status" value="1"/>
</dbReference>
<dbReference type="PRINTS" id="PR00465">
    <property type="entry name" value="EP450IV"/>
</dbReference>
<evidence type="ECO:0000256" key="4">
    <source>
        <dbReference type="ARBA" id="ARBA00022723"/>
    </source>
</evidence>
<dbReference type="GO" id="GO:0005506">
    <property type="term" value="F:iron ion binding"/>
    <property type="evidence" value="ECO:0007669"/>
    <property type="project" value="InterPro"/>
</dbReference>
<dbReference type="Gene3D" id="1.10.630.10">
    <property type="entry name" value="Cytochrome P450"/>
    <property type="match status" value="1"/>
</dbReference>
<keyword evidence="7" id="KW-0503">Monooxygenase</keyword>
<evidence type="ECO:0000256" key="6">
    <source>
        <dbReference type="PIRSR" id="PIRSR602403-1"/>
    </source>
</evidence>
<keyword evidence="4 6" id="KW-0479">Metal-binding</keyword>
<keyword evidence="7" id="KW-0560">Oxidoreductase</keyword>
<dbReference type="AlphaFoldDB" id="A0A1M2VTP7"/>
<dbReference type="InterPro" id="IPR001128">
    <property type="entry name" value="Cyt_P450"/>
</dbReference>
<comment type="caution">
    <text evidence="9">The sequence shown here is derived from an EMBL/GenBank/DDBJ whole genome shotgun (WGS) entry which is preliminary data.</text>
</comment>
<keyword evidence="6 7" id="KW-0349">Heme</keyword>
<dbReference type="PRINTS" id="PR00385">
    <property type="entry name" value="P450"/>
</dbReference>
<dbReference type="OMA" id="TWELVQC"/>
<dbReference type="STRING" id="154538.A0A1M2VTP7"/>
<comment type="pathway">
    <text evidence="2">Secondary metabolite biosynthesis.</text>
</comment>
<evidence type="ECO:0000313" key="9">
    <source>
        <dbReference type="EMBL" id="OJT10975.1"/>
    </source>
</evidence>
<evidence type="ECO:0000256" key="7">
    <source>
        <dbReference type="RuleBase" id="RU000461"/>
    </source>
</evidence>
<dbReference type="PROSITE" id="PS00086">
    <property type="entry name" value="CYTOCHROME_P450"/>
    <property type="match status" value="1"/>
</dbReference>
<dbReference type="InterPro" id="IPR002403">
    <property type="entry name" value="Cyt_P450_E_grp-IV"/>
</dbReference>
<organism evidence="9 10">
    <name type="scientific">Trametes pubescens</name>
    <name type="common">White-rot fungus</name>
    <dbReference type="NCBI Taxonomy" id="154538"/>
    <lineage>
        <taxon>Eukaryota</taxon>
        <taxon>Fungi</taxon>
        <taxon>Dikarya</taxon>
        <taxon>Basidiomycota</taxon>
        <taxon>Agaricomycotina</taxon>
        <taxon>Agaricomycetes</taxon>
        <taxon>Polyporales</taxon>
        <taxon>Polyporaceae</taxon>
        <taxon>Trametes</taxon>
    </lineage>
</organism>
<protein>
    <submittedName>
        <fullName evidence="9">Tryprostatin B 6-hydroxylase</fullName>
    </submittedName>
</protein>
<evidence type="ECO:0000256" key="3">
    <source>
        <dbReference type="ARBA" id="ARBA00010617"/>
    </source>
</evidence>